<name>L8HH85_ACACF</name>
<evidence type="ECO:0000313" key="2">
    <source>
        <dbReference type="EMBL" id="ELR24944.1"/>
    </source>
</evidence>
<dbReference type="RefSeq" id="XP_004367807.1">
    <property type="nucleotide sequence ID" value="XM_004367750.1"/>
</dbReference>
<dbReference type="EMBL" id="KB007810">
    <property type="protein sequence ID" value="ELR24944.1"/>
    <property type="molecule type" value="Genomic_DNA"/>
</dbReference>
<gene>
    <name evidence="2" type="ORF">ACA1_309790</name>
</gene>
<accession>L8HH85</accession>
<reference evidence="2 3" key="1">
    <citation type="journal article" date="2013" name="Genome Biol.">
        <title>Genome of Acanthamoeba castellanii highlights extensive lateral gene transfer and early evolution of tyrosine kinase signaling.</title>
        <authorList>
            <person name="Clarke M."/>
            <person name="Lohan A.J."/>
            <person name="Liu B."/>
            <person name="Lagkouvardos I."/>
            <person name="Roy S."/>
            <person name="Zafar N."/>
            <person name="Bertelli C."/>
            <person name="Schilde C."/>
            <person name="Kianianmomeni A."/>
            <person name="Burglin T.R."/>
            <person name="Frech C."/>
            <person name="Turcotte B."/>
            <person name="Kopec K.O."/>
            <person name="Synnott J.M."/>
            <person name="Choo C."/>
            <person name="Paponov I."/>
            <person name="Finkler A."/>
            <person name="Soon Heng Tan C."/>
            <person name="Hutchins A.P."/>
            <person name="Weinmeier T."/>
            <person name="Rattei T."/>
            <person name="Chu J.S."/>
            <person name="Gimenez G."/>
            <person name="Irimia M."/>
            <person name="Rigden D.J."/>
            <person name="Fitzpatrick D.A."/>
            <person name="Lorenzo-Morales J."/>
            <person name="Bateman A."/>
            <person name="Chiu C.H."/>
            <person name="Tang P."/>
            <person name="Hegemann P."/>
            <person name="Fromm H."/>
            <person name="Raoult D."/>
            <person name="Greub G."/>
            <person name="Miranda-Saavedra D."/>
            <person name="Chen N."/>
            <person name="Nash P."/>
            <person name="Ginger M.L."/>
            <person name="Horn M."/>
            <person name="Schaap P."/>
            <person name="Caler L."/>
            <person name="Loftus B."/>
        </authorList>
    </citation>
    <scope>NUCLEOTIDE SEQUENCE [LARGE SCALE GENOMIC DNA]</scope>
    <source>
        <strain evidence="2 3">Neff</strain>
    </source>
</reference>
<feature type="compositionally biased region" description="Basic residues" evidence="1">
    <location>
        <begin position="8"/>
        <end position="19"/>
    </location>
</feature>
<dbReference type="VEuPathDB" id="AmoebaDB:ACA1_309790"/>
<dbReference type="AlphaFoldDB" id="L8HH85"/>
<feature type="region of interest" description="Disordered" evidence="1">
    <location>
        <begin position="280"/>
        <end position="328"/>
    </location>
</feature>
<evidence type="ECO:0000313" key="3">
    <source>
        <dbReference type="Proteomes" id="UP000011083"/>
    </source>
</evidence>
<dbReference type="KEGG" id="acan:ACA1_309790"/>
<organism evidence="2 3">
    <name type="scientific">Acanthamoeba castellanii (strain ATCC 30010 / Neff)</name>
    <dbReference type="NCBI Taxonomy" id="1257118"/>
    <lineage>
        <taxon>Eukaryota</taxon>
        <taxon>Amoebozoa</taxon>
        <taxon>Discosea</taxon>
        <taxon>Longamoebia</taxon>
        <taxon>Centramoebida</taxon>
        <taxon>Acanthamoebidae</taxon>
        <taxon>Acanthamoeba</taxon>
    </lineage>
</organism>
<feature type="region of interest" description="Disordered" evidence="1">
    <location>
        <begin position="1"/>
        <end position="21"/>
    </location>
</feature>
<dbReference type="GeneID" id="14925986"/>
<protein>
    <submittedName>
        <fullName evidence="2">Uncharacterized protein</fullName>
    </submittedName>
</protein>
<proteinExistence type="predicted"/>
<keyword evidence="3" id="KW-1185">Reference proteome</keyword>
<evidence type="ECO:0000256" key="1">
    <source>
        <dbReference type="SAM" id="MobiDB-lite"/>
    </source>
</evidence>
<sequence length="328" mass="37512">MTGLIQMRTRRKERLRKALRPSATGENSTIYFKGVDINQVNDVLDDLKGIDTHYEVSQVMHNRFTKTMSVVLMATDTDRVTKAHQLVEQCYSGPGKFSPEHAFDEKEVDQAAMAIHTVKQEGNHIISNKDFVKAVKELCHKKEVLSTLINKGGATINFNNYFFQPWHNFSLKPIIINIKPVPPQVKPSKLRALVHKLCRVHLVDTEFICCDNTYQSFVKGTVAMEQDLVTMLEHMNVELFIGCLSVQFRRQMSQEEFKKTREKCDKSQANAANFQANKAAQDAARKIEQAKQARAIKQQEARAREATTAMQHRIQEHMAQATFHQQDP</sequence>
<feature type="compositionally biased region" description="Basic and acidic residues" evidence="1">
    <location>
        <begin position="283"/>
        <end position="305"/>
    </location>
</feature>
<dbReference type="Proteomes" id="UP000011083">
    <property type="component" value="Unassembled WGS sequence"/>
</dbReference>